<reference evidence="2 3" key="1">
    <citation type="submission" date="2019-02" db="EMBL/GenBank/DDBJ databases">
        <authorList>
            <person name="Lehtovirta-Morley E L."/>
        </authorList>
    </citation>
    <scope>NUCLEOTIDE SEQUENCE [LARGE SCALE GENOMIC DNA]</scope>
    <source>
        <strain evidence="2">NFRAN1</strain>
    </source>
</reference>
<evidence type="ECO:0000256" key="1">
    <source>
        <dbReference type="SAM" id="MobiDB-lite"/>
    </source>
</evidence>
<sequence length="141" mass="15068">MAFIYNVKYLRKMNKNNIVSISFVIAIASILAFSSPSLANLSIYAQSNGEGEDNTSGGSSDYEEFVNCLTQSEGDKGFATEDEIRDCFRPIYDPQADTTSVTSDDGNDDSGSSGDSNDSDNDSSNSNDDNLAPNANEDSGN</sequence>
<proteinExistence type="predicted"/>
<keyword evidence="3" id="KW-1185">Reference proteome</keyword>
<gene>
    <name evidence="2" type="ORF">NFRAN_1976</name>
</gene>
<evidence type="ECO:0000313" key="3">
    <source>
        <dbReference type="Proteomes" id="UP000294299"/>
    </source>
</evidence>
<dbReference type="EMBL" id="LR216287">
    <property type="protein sequence ID" value="VFJ14298.1"/>
    <property type="molecule type" value="Genomic_DNA"/>
</dbReference>
<dbReference type="Proteomes" id="UP000294299">
    <property type="component" value="Chromosome NFRAN"/>
</dbReference>
<dbReference type="KEGG" id="nfn:NFRAN_1976"/>
<dbReference type="AlphaFoldDB" id="A0A484IAY1"/>
<organism evidence="2 3">
    <name type="scientific">Candidatus Nitrosocosmicus franklandianus</name>
    <dbReference type="NCBI Taxonomy" id="1798806"/>
    <lineage>
        <taxon>Archaea</taxon>
        <taxon>Nitrososphaerota</taxon>
        <taxon>Nitrososphaeria</taxon>
        <taxon>Nitrososphaerales</taxon>
        <taxon>Nitrososphaeraceae</taxon>
        <taxon>Candidatus Nitrosocosmicus</taxon>
    </lineage>
</organism>
<feature type="region of interest" description="Disordered" evidence="1">
    <location>
        <begin position="89"/>
        <end position="141"/>
    </location>
</feature>
<evidence type="ECO:0000313" key="2">
    <source>
        <dbReference type="EMBL" id="VFJ14298.1"/>
    </source>
</evidence>
<feature type="compositionally biased region" description="Low complexity" evidence="1">
    <location>
        <begin position="109"/>
        <end position="130"/>
    </location>
</feature>
<name>A0A484IAY1_9ARCH</name>
<protein>
    <submittedName>
        <fullName evidence="2">Uncharacterized protein</fullName>
    </submittedName>
</protein>
<accession>A0A484IAY1</accession>